<keyword evidence="1" id="KW-0175">Coiled coil</keyword>
<feature type="coiled-coil region" evidence="1">
    <location>
        <begin position="192"/>
        <end position="287"/>
    </location>
</feature>
<dbReference type="InterPro" id="IPR033192">
    <property type="entry name" value="ODAD3"/>
</dbReference>
<reference evidence="3" key="1">
    <citation type="submission" date="2021-01" db="EMBL/GenBank/DDBJ databases">
        <authorList>
            <person name="Corre E."/>
            <person name="Pelletier E."/>
            <person name="Niang G."/>
            <person name="Scheremetjew M."/>
            <person name="Finn R."/>
            <person name="Kale V."/>
            <person name="Holt S."/>
            <person name="Cochrane G."/>
            <person name="Meng A."/>
            <person name="Brown T."/>
            <person name="Cohen L."/>
        </authorList>
    </citation>
    <scope>NUCLEOTIDE SEQUENCE</scope>
    <source>
        <strain evidence="3">RCC1693</strain>
    </source>
</reference>
<feature type="compositionally biased region" description="Basic and acidic residues" evidence="2">
    <location>
        <begin position="532"/>
        <end position="544"/>
    </location>
</feature>
<organism evidence="3">
    <name type="scientific">Florenciella parvula</name>
    <dbReference type="NCBI Taxonomy" id="236787"/>
    <lineage>
        <taxon>Eukaryota</taxon>
        <taxon>Sar</taxon>
        <taxon>Stramenopiles</taxon>
        <taxon>Ochrophyta</taxon>
        <taxon>Dictyochophyceae</taxon>
        <taxon>Florenciellales</taxon>
        <taxon>Florenciella</taxon>
    </lineage>
</organism>
<dbReference type="GO" id="GO:0003341">
    <property type="term" value="P:cilium movement"/>
    <property type="evidence" value="ECO:0007669"/>
    <property type="project" value="InterPro"/>
</dbReference>
<evidence type="ECO:0000256" key="1">
    <source>
        <dbReference type="SAM" id="Coils"/>
    </source>
</evidence>
<dbReference type="GO" id="GO:0035253">
    <property type="term" value="C:ciliary rootlet"/>
    <property type="evidence" value="ECO:0007669"/>
    <property type="project" value="TreeGrafter"/>
</dbReference>
<accession>A0A6T7CUQ0</accession>
<dbReference type="GO" id="GO:0097542">
    <property type="term" value="C:ciliary tip"/>
    <property type="evidence" value="ECO:0007669"/>
    <property type="project" value="TreeGrafter"/>
</dbReference>
<evidence type="ECO:0000256" key="2">
    <source>
        <dbReference type="SAM" id="MobiDB-lite"/>
    </source>
</evidence>
<dbReference type="GO" id="GO:0036158">
    <property type="term" value="P:outer dynein arm assembly"/>
    <property type="evidence" value="ECO:0007669"/>
    <property type="project" value="InterPro"/>
</dbReference>
<evidence type="ECO:0000313" key="4">
    <source>
        <dbReference type="EMBL" id="CAD9397249.1"/>
    </source>
</evidence>
<feature type="coiled-coil region" evidence="1">
    <location>
        <begin position="50"/>
        <end position="126"/>
    </location>
</feature>
<proteinExistence type="predicted"/>
<dbReference type="EMBL" id="HBGT01007691">
    <property type="protein sequence ID" value="CAD9397241.1"/>
    <property type="molecule type" value="Transcribed_RNA"/>
</dbReference>
<gene>
    <name evidence="3" type="ORF">FPAR1323_LOCUS4156</name>
    <name evidence="4" type="ORF">FPAR1323_LOCUS4158</name>
</gene>
<feature type="region of interest" description="Disordered" evidence="2">
    <location>
        <begin position="486"/>
        <end position="559"/>
    </location>
</feature>
<dbReference type="AlphaFoldDB" id="A0A6T7CUQ0"/>
<feature type="compositionally biased region" description="Basic and acidic residues" evidence="2">
    <location>
        <begin position="490"/>
        <end position="521"/>
    </location>
</feature>
<dbReference type="PANTHER" id="PTHR46518">
    <property type="entry name" value="COILED-COIL DOMAIN-CONTAINING PROTEIN 151"/>
    <property type="match status" value="1"/>
</dbReference>
<protein>
    <submittedName>
        <fullName evidence="3">Uncharacterized protein</fullName>
    </submittedName>
</protein>
<dbReference type="EMBL" id="HBGT01007693">
    <property type="protein sequence ID" value="CAD9397249.1"/>
    <property type="molecule type" value="Transcribed_RNA"/>
</dbReference>
<dbReference type="PANTHER" id="PTHR46518:SF1">
    <property type="entry name" value="OUTER DYNEIN ARM-DOCKING COMPLEX SUBUNIT 3"/>
    <property type="match status" value="1"/>
</dbReference>
<sequence length="573" mass="65543">METGVNLNARRYNDLKITADRKAVELKKRLDTLACLKMENDALSDMKAKKTPESNRIEELTDEIKKANQETENKLHYRRQLEHMLRRLQKNQITFDAHINAMEEALGAAEREHEDVKALMRQLEAGKTKAVLDLHEIQRSVAVERRDRNRVISMRQNEANNAAKMEAWRVEREEMRAEFASEMRGDLSIEEERQLQTRLQAREADVEKLQKENEENTRQLNKLEEQFTQVRQATGVNSLEEMVDKFVGQEGNRNALIDERKDVEGRLADAKRRKEEAEQRFSELKASGIGSTELNREISDELNHKILSGRMELKVTKAACERLEGVLVALRQGATGLFQRLQTFMHLLESEGLQSGDVATMEPIEAINLSEFILSKMMESVGGGEASPSRFNHTMPNEEDSVDPTDPGAGNDEASTWSSLGLDDLPNPRNNVRVRSMVEQRDMDAQADDSYRPTPGRISEEEEKGGEDMENVSDHMVPDREFIKLSSSRQHSEMLRKKESDARRKKMQERLEAADEADKKNLSSMASRKKQQRDAINKLTERPEQIGMPKGISMKDDPITRSNAFLTQMPELL</sequence>
<name>A0A6T7CUQ0_9STRA</name>
<feature type="region of interest" description="Disordered" evidence="2">
    <location>
        <begin position="381"/>
        <end position="474"/>
    </location>
</feature>
<dbReference type="GO" id="GO:0036064">
    <property type="term" value="C:ciliary basal body"/>
    <property type="evidence" value="ECO:0007669"/>
    <property type="project" value="TreeGrafter"/>
</dbReference>
<evidence type="ECO:0000313" key="3">
    <source>
        <dbReference type="EMBL" id="CAD9397241.1"/>
    </source>
</evidence>
<feature type="compositionally biased region" description="Acidic residues" evidence="2">
    <location>
        <begin position="460"/>
        <end position="471"/>
    </location>
</feature>